<keyword evidence="2" id="KW-1185">Reference proteome</keyword>
<dbReference type="RefSeq" id="XP_034235308.1">
    <property type="nucleotide sequence ID" value="XM_034379417.1"/>
</dbReference>
<accession>A0A6P8Y6P7</accession>
<proteinExistence type="predicted"/>
<dbReference type="InParanoid" id="A0A6P8Y6P7"/>
<feature type="region of interest" description="Disordered" evidence="1">
    <location>
        <begin position="86"/>
        <end position="184"/>
    </location>
</feature>
<dbReference type="PANTHER" id="PTHR21520">
    <property type="entry name" value="GLUTAMATE-RICH PROTEIN 2"/>
    <property type="match status" value="1"/>
</dbReference>
<feature type="region of interest" description="Disordered" evidence="1">
    <location>
        <begin position="1"/>
        <end position="27"/>
    </location>
</feature>
<reference evidence="3" key="1">
    <citation type="submission" date="2025-08" db="UniProtKB">
        <authorList>
            <consortium name="RefSeq"/>
        </authorList>
    </citation>
    <scope>IDENTIFICATION</scope>
    <source>
        <tissue evidence="3">Total insect</tissue>
    </source>
</reference>
<dbReference type="InterPro" id="IPR026703">
    <property type="entry name" value="ERICH2"/>
</dbReference>
<gene>
    <name evidence="3" type="primary">LOC117641788</name>
</gene>
<feature type="compositionally biased region" description="Acidic residues" evidence="1">
    <location>
        <begin position="160"/>
        <end position="169"/>
    </location>
</feature>
<dbReference type="AlphaFoldDB" id="A0A6P8Y6P7"/>
<evidence type="ECO:0000256" key="1">
    <source>
        <dbReference type="SAM" id="MobiDB-lite"/>
    </source>
</evidence>
<evidence type="ECO:0000313" key="2">
    <source>
        <dbReference type="Proteomes" id="UP000515158"/>
    </source>
</evidence>
<dbReference type="KEGG" id="tpal:117641788"/>
<organism evidence="3">
    <name type="scientific">Thrips palmi</name>
    <name type="common">Melon thrips</name>
    <dbReference type="NCBI Taxonomy" id="161013"/>
    <lineage>
        <taxon>Eukaryota</taxon>
        <taxon>Metazoa</taxon>
        <taxon>Ecdysozoa</taxon>
        <taxon>Arthropoda</taxon>
        <taxon>Hexapoda</taxon>
        <taxon>Insecta</taxon>
        <taxon>Pterygota</taxon>
        <taxon>Neoptera</taxon>
        <taxon>Paraneoptera</taxon>
        <taxon>Thysanoptera</taxon>
        <taxon>Terebrantia</taxon>
        <taxon>Thripoidea</taxon>
        <taxon>Thripidae</taxon>
        <taxon>Thrips</taxon>
    </lineage>
</organism>
<evidence type="ECO:0000313" key="3">
    <source>
        <dbReference type="RefSeq" id="XP_034235308.1"/>
    </source>
</evidence>
<dbReference type="PANTHER" id="PTHR21520:SF2">
    <property type="entry name" value="GLUTAMATE-RICH PROTEIN 2"/>
    <property type="match status" value="1"/>
</dbReference>
<name>A0A6P8Y6P7_THRPL</name>
<dbReference type="OrthoDB" id="9950633at2759"/>
<feature type="region of interest" description="Disordered" evidence="1">
    <location>
        <begin position="219"/>
        <end position="238"/>
    </location>
</feature>
<feature type="compositionally biased region" description="Basic and acidic residues" evidence="1">
    <location>
        <begin position="131"/>
        <end position="141"/>
    </location>
</feature>
<feature type="compositionally biased region" description="Acidic residues" evidence="1">
    <location>
        <begin position="108"/>
        <end position="130"/>
    </location>
</feature>
<feature type="compositionally biased region" description="Low complexity" evidence="1">
    <location>
        <begin position="1"/>
        <end position="13"/>
    </location>
</feature>
<dbReference type="SUPFAM" id="SSF48452">
    <property type="entry name" value="TPR-like"/>
    <property type="match status" value="1"/>
</dbReference>
<dbReference type="InterPro" id="IPR011990">
    <property type="entry name" value="TPR-like_helical_dom_sf"/>
</dbReference>
<protein>
    <submittedName>
        <fullName evidence="3">Acidic repeat-containing protein</fullName>
    </submittedName>
</protein>
<dbReference type="GeneID" id="117641788"/>
<dbReference type="Proteomes" id="UP000515158">
    <property type="component" value="Unplaced"/>
</dbReference>
<feature type="compositionally biased region" description="Acidic residues" evidence="1">
    <location>
        <begin position="14"/>
        <end position="27"/>
    </location>
</feature>
<sequence>MHAAGPLGAGAPAVEEEEVSDYTDADESISAPTEFLAEFLSAIMGKDYPTALKYCKLILQYEPNNRTAREFYPLIVEKLVQSTIDEARTDSEDDSSSGGSGSLTGSGSDDEDSSSDLSEDEDDGDDEDDGLEPRRGQEHNDNSSVEYGDTDGTTASYSSLEDEEADPADSTDTTGMANDNEDVENGNQEHLQVPYVPYDSHDAQLANKVNKLTLTAPATGTTGTAARCSDSESPTEPVSQQLVTELRARVLPAAMLPAPWCLRRPRRRQPARAWLAWPAGDEHEASASITLGASLSQKSNREQIFKNAFLVI</sequence>